<comment type="caution">
    <text evidence="5">The sequence shown here is derived from an EMBL/GenBank/DDBJ whole genome shotgun (WGS) entry which is preliminary data.</text>
</comment>
<dbReference type="GO" id="GO:0005737">
    <property type="term" value="C:cytoplasm"/>
    <property type="evidence" value="ECO:0007669"/>
    <property type="project" value="TreeGrafter"/>
</dbReference>
<feature type="compositionally biased region" description="Basic residues" evidence="3">
    <location>
        <begin position="139"/>
        <end position="150"/>
    </location>
</feature>
<evidence type="ECO:0000313" key="6">
    <source>
        <dbReference type="Proteomes" id="UP000186817"/>
    </source>
</evidence>
<feature type="repeat" description="Pumilio" evidence="2">
    <location>
        <begin position="451"/>
        <end position="486"/>
    </location>
</feature>
<dbReference type="Pfam" id="PF22493">
    <property type="entry name" value="PUF_NOP9"/>
    <property type="match status" value="1"/>
</dbReference>
<dbReference type="CDD" id="cd07920">
    <property type="entry name" value="Pumilio"/>
    <property type="match status" value="1"/>
</dbReference>
<dbReference type="PANTHER" id="PTHR12537:SF12">
    <property type="entry name" value="MATERNAL PROTEIN PUMILIO"/>
    <property type="match status" value="1"/>
</dbReference>
<dbReference type="SUPFAM" id="SSF48371">
    <property type="entry name" value="ARM repeat"/>
    <property type="match status" value="1"/>
</dbReference>
<feature type="repeat" description="Pumilio" evidence="2">
    <location>
        <begin position="292"/>
        <end position="327"/>
    </location>
</feature>
<name>A0A1Q9CWV0_SYMMI</name>
<proteinExistence type="predicted"/>
<dbReference type="InterPro" id="IPR016024">
    <property type="entry name" value="ARM-type_fold"/>
</dbReference>
<feature type="repeat" description="Pumilio" evidence="2">
    <location>
        <begin position="364"/>
        <end position="399"/>
    </location>
</feature>
<feature type="domain" description="PUM-HD" evidence="4">
    <location>
        <begin position="161"/>
        <end position="512"/>
    </location>
</feature>
<evidence type="ECO:0000256" key="2">
    <source>
        <dbReference type="PROSITE-ProRule" id="PRU00317"/>
    </source>
</evidence>
<reference evidence="5 6" key="1">
    <citation type="submission" date="2016-02" db="EMBL/GenBank/DDBJ databases">
        <title>Genome analysis of coral dinoflagellate symbionts highlights evolutionary adaptations to a symbiotic lifestyle.</title>
        <authorList>
            <person name="Aranda M."/>
            <person name="Li Y."/>
            <person name="Liew Y.J."/>
            <person name="Baumgarten S."/>
            <person name="Simakov O."/>
            <person name="Wilson M."/>
            <person name="Piel J."/>
            <person name="Ashoor H."/>
            <person name="Bougouffa S."/>
            <person name="Bajic V.B."/>
            <person name="Ryu T."/>
            <person name="Ravasi T."/>
            <person name="Bayer T."/>
            <person name="Micklem G."/>
            <person name="Kim H."/>
            <person name="Bhak J."/>
            <person name="Lajeunesse T.C."/>
            <person name="Voolstra C.R."/>
        </authorList>
    </citation>
    <scope>NUCLEOTIDE SEQUENCE [LARGE SCALE GENOMIC DNA]</scope>
    <source>
        <strain evidence="5 6">CCMP2467</strain>
    </source>
</reference>
<protein>
    <submittedName>
        <fullName evidence="5">Pumilio-like 5</fullName>
    </submittedName>
</protein>
<dbReference type="PROSITE" id="PS50302">
    <property type="entry name" value="PUM"/>
    <property type="match status" value="6"/>
</dbReference>
<evidence type="ECO:0000259" key="4">
    <source>
        <dbReference type="PROSITE" id="PS50303"/>
    </source>
</evidence>
<dbReference type="InterPro" id="IPR033133">
    <property type="entry name" value="PUM-HD"/>
</dbReference>
<feature type="repeat" description="Pumilio" evidence="2">
    <location>
        <begin position="219"/>
        <end position="255"/>
    </location>
</feature>
<dbReference type="InterPro" id="IPR011989">
    <property type="entry name" value="ARM-like"/>
</dbReference>
<sequence length="705" mass="77638">MADDSQSKYELASAWGGDNRQASSKDPYAGVPPARSAHDPYGRRYDDYYRDPYGPYASYPAYDARYDPYGRHGYQVPAYPGYYPPPGYTYPPPAYGAPPAYPPPGGYPPPSYPPQYPPPAYPPAGYPHPTHSDREPLRRSRSPRRGKGSKKNKDPIRGKKQRDESPDDSAVINGADINLTLAEVFPRLTKAAKEQEGSRFLQWKLAGNCSAEEKAKIYNLAMADTVKLASDAFGNFVVQKLLEHGTAEQLEVMLSKVKGHVLELSEHKFGCRVIQKMLEVLPAQKKSAIAAELADTIVQCIYDMHGNHVVQKVVENLSTDDIDFVISAIAGKAAEMAAHMYGCRIIQRLLENCDAEQLAAVLDPIVASAGKLSKDSHANYVIQCVLERGREKDKRQIVQAITKSLLEFSKNKVSSNVVEKCFEITAIGVHADELSEERSALMHAMLGSPSDPTAPIAKLMKDRFGNYTVQRIIEYSRGADWETLCQRLEASVHDLKKSPTGQYIITALEKKKAAMASLTIMYMLLGVLVDVMSAVSASEKERLATAFIAGELREELAKSNRHQDVCLTQEEFAQFMMEPGVRRVAGDSGVDVVTMADMLDVVYEDFSKGDNGITFPEIVELMLSMRGTNPATVKDCKEQIRATKKMIKQYAEDTSLTLLKELASLRGDIQMFLHNDKAGSYMGRSGGSESDSLSPAAEGGDDSDG</sequence>
<feature type="compositionally biased region" description="Pro residues" evidence="3">
    <location>
        <begin position="82"/>
        <end position="126"/>
    </location>
</feature>
<keyword evidence="1" id="KW-0677">Repeat</keyword>
<feature type="compositionally biased region" description="Basic and acidic residues" evidence="3">
    <location>
        <begin position="36"/>
        <end position="50"/>
    </location>
</feature>
<accession>A0A1Q9CWV0</accession>
<dbReference type="Pfam" id="PF00806">
    <property type="entry name" value="PUF"/>
    <property type="match status" value="3"/>
</dbReference>
<dbReference type="InterPro" id="IPR001313">
    <property type="entry name" value="Pumilio_RNA-bd_rpt"/>
</dbReference>
<gene>
    <name evidence="5" type="primary">APUM5</name>
    <name evidence="5" type="ORF">AK812_SmicGene31401</name>
</gene>
<organism evidence="5 6">
    <name type="scientific">Symbiodinium microadriaticum</name>
    <name type="common">Dinoflagellate</name>
    <name type="synonym">Zooxanthella microadriatica</name>
    <dbReference type="NCBI Taxonomy" id="2951"/>
    <lineage>
        <taxon>Eukaryota</taxon>
        <taxon>Sar</taxon>
        <taxon>Alveolata</taxon>
        <taxon>Dinophyceae</taxon>
        <taxon>Suessiales</taxon>
        <taxon>Symbiodiniaceae</taxon>
        <taxon>Symbiodinium</taxon>
    </lineage>
</organism>
<dbReference type="OrthoDB" id="668540at2759"/>
<feature type="repeat" description="Pumilio" evidence="2">
    <location>
        <begin position="328"/>
        <end position="363"/>
    </location>
</feature>
<dbReference type="AlphaFoldDB" id="A0A1Q9CWV0"/>
<dbReference type="PANTHER" id="PTHR12537">
    <property type="entry name" value="RNA BINDING PROTEIN PUMILIO-RELATED"/>
    <property type="match status" value="1"/>
</dbReference>
<evidence type="ECO:0000256" key="3">
    <source>
        <dbReference type="SAM" id="MobiDB-lite"/>
    </source>
</evidence>
<feature type="region of interest" description="Disordered" evidence="3">
    <location>
        <begin position="680"/>
        <end position="705"/>
    </location>
</feature>
<dbReference type="Gene3D" id="1.25.10.10">
    <property type="entry name" value="Leucine-rich Repeat Variant"/>
    <property type="match status" value="1"/>
</dbReference>
<dbReference type="PROSITE" id="PS50303">
    <property type="entry name" value="PUM_HD"/>
    <property type="match status" value="1"/>
</dbReference>
<dbReference type="Proteomes" id="UP000186817">
    <property type="component" value="Unassembled WGS sequence"/>
</dbReference>
<feature type="compositionally biased region" description="Basic and acidic residues" evidence="3">
    <location>
        <begin position="151"/>
        <end position="164"/>
    </location>
</feature>
<feature type="repeat" description="Pumilio" evidence="2">
    <location>
        <begin position="256"/>
        <end position="291"/>
    </location>
</feature>
<feature type="region of interest" description="Disordered" evidence="3">
    <location>
        <begin position="73"/>
        <end position="171"/>
    </location>
</feature>
<dbReference type="InterPro" id="IPR033712">
    <property type="entry name" value="Pumilio_RNA-bd"/>
</dbReference>
<evidence type="ECO:0000313" key="5">
    <source>
        <dbReference type="EMBL" id="OLP87369.1"/>
    </source>
</evidence>
<dbReference type="GO" id="GO:0003729">
    <property type="term" value="F:mRNA binding"/>
    <property type="evidence" value="ECO:0007669"/>
    <property type="project" value="TreeGrafter"/>
</dbReference>
<keyword evidence="6" id="KW-1185">Reference proteome</keyword>
<dbReference type="EMBL" id="LSRX01000863">
    <property type="protein sequence ID" value="OLP87369.1"/>
    <property type="molecule type" value="Genomic_DNA"/>
</dbReference>
<dbReference type="OMA" id="ASAPYCK"/>
<dbReference type="SMART" id="SM00025">
    <property type="entry name" value="Pumilio"/>
    <property type="match status" value="8"/>
</dbReference>
<dbReference type="GO" id="GO:0010608">
    <property type="term" value="P:post-transcriptional regulation of gene expression"/>
    <property type="evidence" value="ECO:0007669"/>
    <property type="project" value="TreeGrafter"/>
</dbReference>
<evidence type="ECO:0000256" key="1">
    <source>
        <dbReference type="ARBA" id="ARBA00022737"/>
    </source>
</evidence>
<feature type="region of interest" description="Disordered" evidence="3">
    <location>
        <begin position="1"/>
        <end position="51"/>
    </location>
</feature>